<dbReference type="Proteomes" id="UP000288805">
    <property type="component" value="Unassembled WGS sequence"/>
</dbReference>
<organism evidence="2 3">
    <name type="scientific">Vitis vinifera</name>
    <name type="common">Grape</name>
    <dbReference type="NCBI Taxonomy" id="29760"/>
    <lineage>
        <taxon>Eukaryota</taxon>
        <taxon>Viridiplantae</taxon>
        <taxon>Streptophyta</taxon>
        <taxon>Embryophyta</taxon>
        <taxon>Tracheophyta</taxon>
        <taxon>Spermatophyta</taxon>
        <taxon>Magnoliopsida</taxon>
        <taxon>eudicotyledons</taxon>
        <taxon>Gunneridae</taxon>
        <taxon>Pentapetalae</taxon>
        <taxon>rosids</taxon>
        <taxon>Vitales</taxon>
        <taxon>Vitaceae</taxon>
        <taxon>Viteae</taxon>
        <taxon>Vitis</taxon>
    </lineage>
</organism>
<comment type="caution">
    <text evidence="2">The sequence shown here is derived from an EMBL/GenBank/DDBJ whole genome shotgun (WGS) entry which is preliminary data.</text>
</comment>
<protein>
    <submittedName>
        <fullName evidence="2">Uncharacterized protein</fullName>
    </submittedName>
</protein>
<gene>
    <name evidence="2" type="ORF">CK203_071650</name>
</gene>
<dbReference type="EMBL" id="QGNW01001124">
    <property type="protein sequence ID" value="RVW54925.1"/>
    <property type="molecule type" value="Genomic_DNA"/>
</dbReference>
<keyword evidence="1" id="KW-0472">Membrane</keyword>
<keyword evidence="1" id="KW-1133">Transmembrane helix</keyword>
<keyword evidence="1" id="KW-0812">Transmembrane</keyword>
<accession>A0A438F4K9</accession>
<evidence type="ECO:0000313" key="2">
    <source>
        <dbReference type="EMBL" id="RVW54925.1"/>
    </source>
</evidence>
<feature type="transmembrane region" description="Helical" evidence="1">
    <location>
        <begin position="47"/>
        <end position="67"/>
    </location>
</feature>
<sequence length="91" mass="10034">MQTSPRNEGLIFPVLAAALLSWSLISLVDLIVFLLIQFTRPKTGKLLCANLYLLISSVCYQCFLMLACGKVEQLGRKVGFGEELRGGNLKT</sequence>
<evidence type="ECO:0000313" key="3">
    <source>
        <dbReference type="Proteomes" id="UP000288805"/>
    </source>
</evidence>
<evidence type="ECO:0000256" key="1">
    <source>
        <dbReference type="SAM" id="Phobius"/>
    </source>
</evidence>
<reference evidence="2 3" key="1">
    <citation type="journal article" date="2018" name="PLoS Genet.">
        <title>Population sequencing reveals clonal diversity and ancestral inbreeding in the grapevine cultivar Chardonnay.</title>
        <authorList>
            <person name="Roach M.J."/>
            <person name="Johnson D.L."/>
            <person name="Bohlmann J."/>
            <person name="van Vuuren H.J."/>
            <person name="Jones S.J."/>
            <person name="Pretorius I.S."/>
            <person name="Schmidt S.A."/>
            <person name="Borneman A.R."/>
        </authorList>
    </citation>
    <scope>NUCLEOTIDE SEQUENCE [LARGE SCALE GENOMIC DNA]</scope>
    <source>
        <strain evidence="3">cv. Chardonnay</strain>
        <tissue evidence="2">Leaf</tissue>
    </source>
</reference>
<dbReference type="AlphaFoldDB" id="A0A438F4K9"/>
<feature type="transmembrane region" description="Helical" evidence="1">
    <location>
        <begin position="12"/>
        <end position="35"/>
    </location>
</feature>
<proteinExistence type="predicted"/>
<name>A0A438F4K9_VITVI</name>